<proteinExistence type="predicted"/>
<evidence type="ECO:0000256" key="1">
    <source>
        <dbReference type="SAM" id="MobiDB-lite"/>
    </source>
</evidence>
<organism evidence="2 3">
    <name type="scientific">Macrostomum lignano</name>
    <dbReference type="NCBI Taxonomy" id="282301"/>
    <lineage>
        <taxon>Eukaryota</taxon>
        <taxon>Metazoa</taxon>
        <taxon>Spiralia</taxon>
        <taxon>Lophotrochozoa</taxon>
        <taxon>Platyhelminthes</taxon>
        <taxon>Rhabditophora</taxon>
        <taxon>Macrostomorpha</taxon>
        <taxon>Macrostomida</taxon>
        <taxon>Macrostomidae</taxon>
        <taxon>Macrostomum</taxon>
    </lineage>
</organism>
<keyword evidence="2" id="KW-1185">Reference proteome</keyword>
<sequence>MRHPLPGGGRRRRPLEALRSSGDHLNLRGLGRHASGDRASLWWRAALESAKALNSLSVNSTFSVGRLVGRSRLHHQQPVMVHAGFSPAWTALS</sequence>
<name>A0A1I8FKS3_9PLAT</name>
<protein>
    <submittedName>
        <fullName evidence="3">Uncharacterized protein</fullName>
    </submittedName>
</protein>
<reference evidence="3" key="1">
    <citation type="submission" date="2016-11" db="UniProtKB">
        <authorList>
            <consortium name="WormBaseParasite"/>
        </authorList>
    </citation>
    <scope>IDENTIFICATION</scope>
</reference>
<dbReference type="Proteomes" id="UP000095280">
    <property type="component" value="Unplaced"/>
</dbReference>
<feature type="region of interest" description="Disordered" evidence="1">
    <location>
        <begin position="1"/>
        <end position="20"/>
    </location>
</feature>
<evidence type="ECO:0000313" key="3">
    <source>
        <dbReference type="WBParaSite" id="maker-unitig_38111-snap-gene-0.2-mRNA-1"/>
    </source>
</evidence>
<accession>A0A1I8FKS3</accession>
<dbReference type="WBParaSite" id="maker-unitig_38111-snap-gene-0.2-mRNA-1">
    <property type="protein sequence ID" value="maker-unitig_38111-snap-gene-0.2-mRNA-1"/>
    <property type="gene ID" value="maker-unitig_38111-snap-gene-0.2"/>
</dbReference>
<dbReference type="AlphaFoldDB" id="A0A1I8FKS3"/>
<feature type="compositionally biased region" description="Basic residues" evidence="1">
    <location>
        <begin position="1"/>
        <end position="13"/>
    </location>
</feature>
<evidence type="ECO:0000313" key="2">
    <source>
        <dbReference type="Proteomes" id="UP000095280"/>
    </source>
</evidence>